<sequence>MGMSIKWEYGQYISMAQVKTIEEKVNVKFPKSYLDIVLNFDKSRPEILNAQGEWVDGVVKTDTVGPISFELLSFRDVGHRGEIPMLFAYEVSRSWFPNPEGIIPFAITGAGDHLLFDYRVNQVDPSVGFFYHESDDDNVELIANNFKSFLGLIYPDDM</sequence>
<dbReference type="Pfam" id="PF09346">
    <property type="entry name" value="SMI1_KNR4"/>
    <property type="match status" value="1"/>
</dbReference>
<name>A0A2W1LQI7_9BACL</name>
<comment type="caution">
    <text evidence="2">The sequence shown here is derived from an EMBL/GenBank/DDBJ whole genome shotgun (WGS) entry which is preliminary data.</text>
</comment>
<dbReference type="OrthoDB" id="8657476at2"/>
<gene>
    <name evidence="2" type="ORF">DNH61_03820</name>
</gene>
<protein>
    <recommendedName>
        <fullName evidence="1">Knr4/Smi1-like domain-containing protein</fullName>
    </recommendedName>
</protein>
<dbReference type="EMBL" id="QKRB01000030">
    <property type="protein sequence ID" value="PZD97212.1"/>
    <property type="molecule type" value="Genomic_DNA"/>
</dbReference>
<accession>A0A2W1LQI7</accession>
<dbReference type="AlphaFoldDB" id="A0A2W1LQI7"/>
<dbReference type="Proteomes" id="UP000249522">
    <property type="component" value="Unassembled WGS sequence"/>
</dbReference>
<dbReference type="SUPFAM" id="SSF160631">
    <property type="entry name" value="SMI1/KNR4-like"/>
    <property type="match status" value="1"/>
</dbReference>
<evidence type="ECO:0000259" key="1">
    <source>
        <dbReference type="Pfam" id="PF09346"/>
    </source>
</evidence>
<feature type="domain" description="Knr4/Smi1-like" evidence="1">
    <location>
        <begin position="14"/>
        <end position="150"/>
    </location>
</feature>
<keyword evidence="3" id="KW-1185">Reference proteome</keyword>
<proteinExistence type="predicted"/>
<dbReference type="InterPro" id="IPR037883">
    <property type="entry name" value="Knr4/Smi1-like_sf"/>
</dbReference>
<dbReference type="RefSeq" id="WP_111145354.1">
    <property type="nucleotide sequence ID" value="NZ_QKRB01000030.1"/>
</dbReference>
<dbReference type="InterPro" id="IPR018958">
    <property type="entry name" value="Knr4/Smi1-like_dom"/>
</dbReference>
<organism evidence="2 3">
    <name type="scientific">Paenibacillus sambharensis</name>
    <dbReference type="NCBI Taxonomy" id="1803190"/>
    <lineage>
        <taxon>Bacteria</taxon>
        <taxon>Bacillati</taxon>
        <taxon>Bacillota</taxon>
        <taxon>Bacilli</taxon>
        <taxon>Bacillales</taxon>
        <taxon>Paenibacillaceae</taxon>
        <taxon>Paenibacillus</taxon>
    </lineage>
</organism>
<dbReference type="Gene3D" id="3.40.1580.10">
    <property type="entry name" value="SMI1/KNR4-like"/>
    <property type="match status" value="1"/>
</dbReference>
<reference evidence="2 3" key="1">
    <citation type="submission" date="2018-06" db="EMBL/GenBank/DDBJ databases">
        <title>Paenibacillus imtechensis sp. nov.</title>
        <authorList>
            <person name="Pinnaka A.K."/>
            <person name="Singh H."/>
            <person name="Kaur M."/>
        </authorList>
    </citation>
    <scope>NUCLEOTIDE SEQUENCE [LARGE SCALE GENOMIC DNA]</scope>
    <source>
        <strain evidence="2 3">SMB1</strain>
    </source>
</reference>
<evidence type="ECO:0000313" key="3">
    <source>
        <dbReference type="Proteomes" id="UP000249522"/>
    </source>
</evidence>
<evidence type="ECO:0000313" key="2">
    <source>
        <dbReference type="EMBL" id="PZD97212.1"/>
    </source>
</evidence>